<dbReference type="InterPro" id="IPR016035">
    <property type="entry name" value="Acyl_Trfase/lysoPLipase"/>
</dbReference>
<feature type="short sequence motif" description="DGA/G" evidence="4">
    <location>
        <begin position="150"/>
        <end position="152"/>
    </location>
</feature>
<sequence length="253" mass="27969">MGIGLVLSGGGARGVAHIGALKAFEERGVQITHISGTSAGAIVGAMYAAGNPWQDIFKFFKEIPIFNYRRYAINKPGFIDTLKFYKDLEGFFKKDDFASLEKKLFVTATNLIDGKIKIFSSGELIKPVLASASFPGVFTPISIEKGVYIDGGVLNNFPIEPLIPICNKIIGVFVNPLETIQIEDLNHSYQILNRSLQISLGNQSLYKFKHCDFVISPAGLTKFGIFDLKTLDAIFEIGYREAIKELEIQEHLL</sequence>
<reference evidence="6 7" key="1">
    <citation type="submission" date="2018-10" db="EMBL/GenBank/DDBJ databases">
        <title>Genomic Encyclopedia of Archaeal and Bacterial Type Strains, Phase II (KMG-II): from individual species to whole genera.</title>
        <authorList>
            <person name="Goeker M."/>
        </authorList>
    </citation>
    <scope>NUCLEOTIDE SEQUENCE [LARGE SCALE GENOMIC DNA]</scope>
    <source>
        <strain evidence="6 7">DSM 19839</strain>
    </source>
</reference>
<evidence type="ECO:0000313" key="6">
    <source>
        <dbReference type="EMBL" id="RKS53720.1"/>
    </source>
</evidence>
<protein>
    <submittedName>
        <fullName evidence="6">NTE family protein</fullName>
    </submittedName>
</protein>
<dbReference type="SUPFAM" id="SSF52151">
    <property type="entry name" value="FabD/lysophospholipase-like"/>
    <property type="match status" value="1"/>
</dbReference>
<dbReference type="Pfam" id="PF01734">
    <property type="entry name" value="Patatin"/>
    <property type="match status" value="1"/>
</dbReference>
<keyword evidence="2 4" id="KW-0442">Lipid degradation</keyword>
<dbReference type="OrthoDB" id="9770965at2"/>
<dbReference type="GO" id="GO:0016787">
    <property type="term" value="F:hydrolase activity"/>
    <property type="evidence" value="ECO:0007669"/>
    <property type="project" value="UniProtKB-UniRule"/>
</dbReference>
<evidence type="ECO:0000256" key="4">
    <source>
        <dbReference type="PROSITE-ProRule" id="PRU01161"/>
    </source>
</evidence>
<feature type="short sequence motif" description="GXSXG" evidence="4">
    <location>
        <begin position="36"/>
        <end position="40"/>
    </location>
</feature>
<dbReference type="PROSITE" id="PS51635">
    <property type="entry name" value="PNPLA"/>
    <property type="match status" value="1"/>
</dbReference>
<feature type="domain" description="PNPLA" evidence="5">
    <location>
        <begin position="5"/>
        <end position="163"/>
    </location>
</feature>
<gene>
    <name evidence="6" type="ORF">BC962_1974</name>
</gene>
<organism evidence="6 7">
    <name type="scientific">Gillisia mitskevichiae</name>
    <dbReference type="NCBI Taxonomy" id="270921"/>
    <lineage>
        <taxon>Bacteria</taxon>
        <taxon>Pseudomonadati</taxon>
        <taxon>Bacteroidota</taxon>
        <taxon>Flavobacteriia</taxon>
        <taxon>Flavobacteriales</taxon>
        <taxon>Flavobacteriaceae</taxon>
        <taxon>Gillisia</taxon>
    </lineage>
</organism>
<dbReference type="InterPro" id="IPR050301">
    <property type="entry name" value="NTE"/>
</dbReference>
<evidence type="ECO:0000256" key="1">
    <source>
        <dbReference type="ARBA" id="ARBA00022801"/>
    </source>
</evidence>
<comment type="caution">
    <text evidence="6">The sequence shown here is derived from an EMBL/GenBank/DDBJ whole genome shotgun (WGS) entry which is preliminary data.</text>
</comment>
<dbReference type="GO" id="GO:0016042">
    <property type="term" value="P:lipid catabolic process"/>
    <property type="evidence" value="ECO:0007669"/>
    <property type="project" value="UniProtKB-UniRule"/>
</dbReference>
<keyword evidence="3 4" id="KW-0443">Lipid metabolism</keyword>
<dbReference type="AlphaFoldDB" id="A0A495PVB5"/>
<evidence type="ECO:0000256" key="2">
    <source>
        <dbReference type="ARBA" id="ARBA00022963"/>
    </source>
</evidence>
<dbReference type="Gene3D" id="3.40.1090.10">
    <property type="entry name" value="Cytosolic phospholipase A2 catalytic domain"/>
    <property type="match status" value="2"/>
</dbReference>
<feature type="active site" description="Proton acceptor" evidence="4">
    <location>
        <position position="150"/>
    </location>
</feature>
<name>A0A495PVB5_9FLAO</name>
<evidence type="ECO:0000313" key="7">
    <source>
        <dbReference type="Proteomes" id="UP000276282"/>
    </source>
</evidence>
<feature type="active site" description="Nucleophile" evidence="4">
    <location>
        <position position="38"/>
    </location>
</feature>
<keyword evidence="1 4" id="KW-0378">Hydrolase</keyword>
<accession>A0A495PVB5</accession>
<dbReference type="RefSeq" id="WP_121345797.1">
    <property type="nucleotide sequence ID" value="NZ_RBLG01000002.1"/>
</dbReference>
<evidence type="ECO:0000256" key="3">
    <source>
        <dbReference type="ARBA" id="ARBA00023098"/>
    </source>
</evidence>
<dbReference type="EMBL" id="RBLG01000002">
    <property type="protein sequence ID" value="RKS53720.1"/>
    <property type="molecule type" value="Genomic_DNA"/>
</dbReference>
<feature type="short sequence motif" description="GXGXXG" evidence="4">
    <location>
        <begin position="9"/>
        <end position="14"/>
    </location>
</feature>
<evidence type="ECO:0000259" key="5">
    <source>
        <dbReference type="PROSITE" id="PS51635"/>
    </source>
</evidence>
<proteinExistence type="predicted"/>
<dbReference type="PANTHER" id="PTHR14226:SF29">
    <property type="entry name" value="NEUROPATHY TARGET ESTERASE SWS"/>
    <property type="match status" value="1"/>
</dbReference>
<dbReference type="CDD" id="cd07205">
    <property type="entry name" value="Pat_PNPLA6_PNPLA7_NTE1_like"/>
    <property type="match status" value="1"/>
</dbReference>
<dbReference type="PANTHER" id="PTHR14226">
    <property type="entry name" value="NEUROPATHY TARGET ESTERASE/SWISS CHEESE D.MELANOGASTER"/>
    <property type="match status" value="1"/>
</dbReference>
<dbReference type="Proteomes" id="UP000276282">
    <property type="component" value="Unassembled WGS sequence"/>
</dbReference>
<dbReference type="InterPro" id="IPR002641">
    <property type="entry name" value="PNPLA_dom"/>
</dbReference>
<keyword evidence="7" id="KW-1185">Reference proteome</keyword>